<reference evidence="4" key="1">
    <citation type="submission" date="2020-01" db="EMBL/GenBank/DDBJ databases">
        <title>Genome sequence of Kobresia littledalei, the first chromosome-level genome in the family Cyperaceae.</title>
        <authorList>
            <person name="Qu G."/>
        </authorList>
    </citation>
    <scope>NUCLEOTIDE SEQUENCE</scope>
    <source>
        <strain evidence="4">C.B.Clarke</strain>
        <tissue evidence="4">Leaf</tissue>
    </source>
</reference>
<dbReference type="PANTHER" id="PTHR31713">
    <property type="entry name" value="OS02G0177800 PROTEIN"/>
    <property type="match status" value="1"/>
</dbReference>
<dbReference type="AlphaFoldDB" id="A0A833RL25"/>
<feature type="region of interest" description="Disordered" evidence="1">
    <location>
        <begin position="136"/>
        <end position="179"/>
    </location>
</feature>
<dbReference type="GO" id="GO:0005634">
    <property type="term" value="C:nucleus"/>
    <property type="evidence" value="ECO:0007669"/>
    <property type="project" value="TreeGrafter"/>
</dbReference>
<dbReference type="GO" id="GO:0005516">
    <property type="term" value="F:calmodulin binding"/>
    <property type="evidence" value="ECO:0007669"/>
    <property type="project" value="InterPro"/>
</dbReference>
<protein>
    <submittedName>
        <fullName evidence="4">Protein SAR DEFICIENT 1</fullName>
    </submittedName>
</protein>
<evidence type="ECO:0000313" key="5">
    <source>
        <dbReference type="Proteomes" id="UP000623129"/>
    </source>
</evidence>
<name>A0A833RL25_9POAL</name>
<gene>
    <name evidence="4" type="ORF">FCM35_KLT00491</name>
</gene>
<feature type="domain" description="Calmodulin binding protein central" evidence="3">
    <location>
        <begin position="411"/>
        <end position="476"/>
    </location>
</feature>
<proteinExistence type="predicted"/>
<dbReference type="GO" id="GO:0003700">
    <property type="term" value="F:DNA-binding transcription factor activity"/>
    <property type="evidence" value="ECO:0007669"/>
    <property type="project" value="TreeGrafter"/>
</dbReference>
<feature type="region of interest" description="Disordered" evidence="1">
    <location>
        <begin position="543"/>
        <end position="606"/>
    </location>
</feature>
<dbReference type="Pfam" id="PF07887">
    <property type="entry name" value="Calmodulin_bind"/>
    <property type="match status" value="1"/>
</dbReference>
<dbReference type="Proteomes" id="UP000623129">
    <property type="component" value="Unassembled WGS sequence"/>
</dbReference>
<dbReference type="InterPro" id="IPR046830">
    <property type="entry name" value="Calmod_bind_M"/>
</dbReference>
<dbReference type="InterPro" id="IPR012416">
    <property type="entry name" value="CBP60"/>
</dbReference>
<dbReference type="GO" id="GO:0080142">
    <property type="term" value="P:regulation of salicylic acid biosynthetic process"/>
    <property type="evidence" value="ECO:0007669"/>
    <property type="project" value="TreeGrafter"/>
</dbReference>
<organism evidence="4 5">
    <name type="scientific">Carex littledalei</name>
    <dbReference type="NCBI Taxonomy" id="544730"/>
    <lineage>
        <taxon>Eukaryota</taxon>
        <taxon>Viridiplantae</taxon>
        <taxon>Streptophyta</taxon>
        <taxon>Embryophyta</taxon>
        <taxon>Tracheophyta</taxon>
        <taxon>Spermatophyta</taxon>
        <taxon>Magnoliopsida</taxon>
        <taxon>Liliopsida</taxon>
        <taxon>Poales</taxon>
        <taxon>Cyperaceae</taxon>
        <taxon>Cyperoideae</taxon>
        <taxon>Cariceae</taxon>
        <taxon>Carex</taxon>
        <taxon>Carex subgen. Euthyceras</taxon>
    </lineage>
</organism>
<dbReference type="InterPro" id="IPR046831">
    <property type="entry name" value="Calmodulin_bind_N"/>
</dbReference>
<dbReference type="PANTHER" id="PTHR31713:SF96">
    <property type="entry name" value="OS02G0562300 PROTEIN"/>
    <property type="match status" value="1"/>
</dbReference>
<feature type="region of interest" description="Disordered" evidence="1">
    <location>
        <begin position="21"/>
        <end position="50"/>
    </location>
</feature>
<evidence type="ECO:0000313" key="4">
    <source>
        <dbReference type="EMBL" id="KAF3341853.1"/>
    </source>
</evidence>
<sequence length="606" mass="68754">MCQRGNNYFTNNEVEDDFLNTQGENSPISTQPNLHFAQEPPPIQPSISASRREETQLICASIEKKSDRTAIHNDEFSVSAAVKTFQQLQGFSKGDIVFAITMFIDNARVREAFLSCNEETRAPLIKAIIDQHKPKQKRPWEELEQDANQNQPQSKLARRISSMGNRRKRPWEELEQDANQNQPQSKLVRLISSMENQPQSCQIQVGMIRIFKARSALRFAFIMIGISKRQYDIEEAVPTLRTQTLHIEEWPAHKLVFANQVPQSIYTGRNITDNDDKPIQIQLIEINTGRQCTNVAGLNIKVDIVVIDGDLEQEGLDSDKFSSKIVKQREGKRPLLVGNTEVTFNQQGVGTIGDICFTDNSKWLRSGKFLLGACIDSERCGTIIKIQEGLSEKFAVKDHRGELYEKHYPPMLTDDVWRLEGIAKNGTYHQSLKEKDINSVQDFLKSLNENPSVLKVEIMKMQTSDWNNVVKHAQTCRMEPDHANLENNADLPKIPGLESCTPPNPMPEFQPKNMGMEQQRDPATHFRSDQMEHLQPISSLNDNESLGGAFEEMPEQPSTGQGEEQRDHAVHFGSHQNENFKGMLEDTTEIPDLAGLEPPNLAWLES</sequence>
<evidence type="ECO:0000256" key="1">
    <source>
        <dbReference type="SAM" id="MobiDB-lite"/>
    </source>
</evidence>
<feature type="domain" description="Calmodulin binding protein-like N-terminal" evidence="2">
    <location>
        <begin position="254"/>
        <end position="399"/>
    </location>
</feature>
<evidence type="ECO:0000259" key="2">
    <source>
        <dbReference type="Pfam" id="PF07887"/>
    </source>
</evidence>
<dbReference type="EMBL" id="SWLB01000001">
    <property type="protein sequence ID" value="KAF3341853.1"/>
    <property type="molecule type" value="Genomic_DNA"/>
</dbReference>
<comment type="caution">
    <text evidence="4">The sequence shown here is derived from an EMBL/GenBank/DDBJ whole genome shotgun (WGS) entry which is preliminary data.</text>
</comment>
<keyword evidence="5" id="KW-1185">Reference proteome</keyword>
<feature type="compositionally biased region" description="Polar residues" evidence="1">
    <location>
        <begin position="21"/>
        <end position="33"/>
    </location>
</feature>
<dbReference type="Pfam" id="PF20451">
    <property type="entry name" value="Calmod_bind_M"/>
    <property type="match status" value="1"/>
</dbReference>
<accession>A0A833RL25</accession>
<dbReference type="GO" id="GO:0043565">
    <property type="term" value="F:sequence-specific DNA binding"/>
    <property type="evidence" value="ECO:0007669"/>
    <property type="project" value="TreeGrafter"/>
</dbReference>
<evidence type="ECO:0000259" key="3">
    <source>
        <dbReference type="Pfam" id="PF20451"/>
    </source>
</evidence>